<dbReference type="NCBIfam" id="TIGR03769">
    <property type="entry name" value="P_ac_wall_RPT"/>
    <property type="match status" value="1"/>
</dbReference>
<dbReference type="Pfam" id="PF01297">
    <property type="entry name" value="ZnuA"/>
    <property type="match status" value="2"/>
</dbReference>
<dbReference type="PROSITE" id="PS51257">
    <property type="entry name" value="PROKAR_LIPOPROTEIN"/>
    <property type="match status" value="1"/>
</dbReference>
<dbReference type="NCBIfam" id="TIGR03772">
    <property type="entry name" value="anch_rpt_subst"/>
    <property type="match status" value="1"/>
</dbReference>
<dbReference type="NCBIfam" id="NF038134">
    <property type="entry name" value="choice_anch_M"/>
    <property type="match status" value="1"/>
</dbReference>
<dbReference type="GO" id="GO:0030001">
    <property type="term" value="P:metal ion transport"/>
    <property type="evidence" value="ECO:0007669"/>
    <property type="project" value="InterPro"/>
</dbReference>
<evidence type="ECO:0000313" key="9">
    <source>
        <dbReference type="Proteomes" id="UP001224674"/>
    </source>
</evidence>
<dbReference type="InterPro" id="IPR006129">
    <property type="entry name" value="AdhesinB"/>
</dbReference>
<feature type="chain" id="PRO_5042475187" evidence="7">
    <location>
        <begin position="18"/>
        <end position="519"/>
    </location>
</feature>
<dbReference type="InterPro" id="IPR006128">
    <property type="entry name" value="Lipoprotein_PsaA-like"/>
</dbReference>
<keyword evidence="2 5" id="KW-0813">Transport</keyword>
<evidence type="ECO:0000256" key="1">
    <source>
        <dbReference type="ARBA" id="ARBA00004196"/>
    </source>
</evidence>
<evidence type="ECO:0000256" key="6">
    <source>
        <dbReference type="SAM" id="Coils"/>
    </source>
</evidence>
<dbReference type="PANTHER" id="PTHR42953:SF1">
    <property type="entry name" value="METAL-BINDING PROTEIN HI_0362-RELATED"/>
    <property type="match status" value="1"/>
</dbReference>
<reference evidence="8 9" key="1">
    <citation type="submission" date="2023-03" db="EMBL/GenBank/DDBJ databases">
        <title>Complete genome sequences of several Auritidibacter ignavus strains isolated from ear infections.</title>
        <authorList>
            <person name="Baehr T."/>
            <person name="Baumhoegger A.M."/>
        </authorList>
    </citation>
    <scope>NUCLEOTIDE SEQUENCE [LARGE SCALE GENOMIC DNA]</scope>
    <source>
        <strain evidence="8 9">BABAE-6</strain>
    </source>
</reference>
<evidence type="ECO:0000256" key="7">
    <source>
        <dbReference type="SAM" id="SignalP"/>
    </source>
</evidence>
<dbReference type="EMBL" id="CP122566">
    <property type="protein sequence ID" value="WGH93282.1"/>
    <property type="molecule type" value="Genomic_DNA"/>
</dbReference>
<dbReference type="Gene3D" id="3.40.50.1980">
    <property type="entry name" value="Nitrogenase molybdenum iron protein domain"/>
    <property type="match status" value="2"/>
</dbReference>
<gene>
    <name evidence="8" type="ORF">QDX21_00225</name>
</gene>
<evidence type="ECO:0000256" key="2">
    <source>
        <dbReference type="ARBA" id="ARBA00022448"/>
    </source>
</evidence>
<sequence>MPRAKAWVATAITAALALTGCGGVSTGSLSTPEKPSVVTTTGILADLTRNVVGDRMDVEQIVPEGADPHSYEPTLRDVRQIAYADAAFSNYMLLEDQSVIRTLDATIREDVPNVALAESAIKYSAEVIPLVENVSLDTIWLGMRAQGDGLQNPELSGVTRSSTVELTATDFSGPGDLVAYLTESFGNPRFYIDTSDGIDHQDHAQLPLDAHTHMSWAFNEPGVYQLTVNATVNIDDSSEAQPLAEDKTVTFAVGVNPHEVDDSAQVLDEGHADISANVDTGEIEVLYDPSGGGEHVQQAYDPEDVVISVPTQALEEIPPDPSFRFLGRTGEQIYQLPQAVLGAHVHGEIDPHLWHDVSNAIAYVKVIRDTVVEIDPDNAEYYRAHAAEYIAELEELDEQVATTIEEIPEAQRHLVTTHDAFGYLGHAYDVDIAGFVTPQPSTEPSIQQRRRLVETIQNLQIPAVFLEPGLISRSNVLVQTAHELDVEICTIYGDAFDEDVNTYVDMMRFNAHSLKDCLG</sequence>
<dbReference type="PRINTS" id="PR00691">
    <property type="entry name" value="ADHESINB"/>
</dbReference>
<protein>
    <submittedName>
        <fullName evidence="8">Anchored repeat ABC transporter, substrate-binding protein</fullName>
    </submittedName>
</protein>
<organism evidence="8 9">
    <name type="scientific">Auritidibacter ignavus</name>
    <dbReference type="NCBI Taxonomy" id="678932"/>
    <lineage>
        <taxon>Bacteria</taxon>
        <taxon>Bacillati</taxon>
        <taxon>Actinomycetota</taxon>
        <taxon>Actinomycetes</taxon>
        <taxon>Micrococcales</taxon>
        <taxon>Micrococcaceae</taxon>
        <taxon>Auritidibacter</taxon>
    </lineage>
</organism>
<dbReference type="InterPro" id="IPR050492">
    <property type="entry name" value="Bact_metal-bind_prot9"/>
</dbReference>
<keyword evidence="6" id="KW-0175">Coiled coil</keyword>
<evidence type="ECO:0000256" key="4">
    <source>
        <dbReference type="ARBA" id="ARBA00022729"/>
    </source>
</evidence>
<dbReference type="SUPFAM" id="SSF53807">
    <property type="entry name" value="Helical backbone' metal receptor"/>
    <property type="match status" value="1"/>
</dbReference>
<evidence type="ECO:0000256" key="5">
    <source>
        <dbReference type="RuleBase" id="RU003512"/>
    </source>
</evidence>
<dbReference type="InterPro" id="IPR006127">
    <property type="entry name" value="ZnuA-like"/>
</dbReference>
<proteinExistence type="inferred from homology"/>
<dbReference type="AlphaFoldDB" id="A0AAJ6DCX3"/>
<feature type="coiled-coil region" evidence="6">
    <location>
        <begin position="379"/>
        <end position="413"/>
    </location>
</feature>
<name>A0AAJ6DCX3_9MICC</name>
<dbReference type="Proteomes" id="UP001224674">
    <property type="component" value="Chromosome"/>
</dbReference>
<feature type="signal peptide" evidence="7">
    <location>
        <begin position="1"/>
        <end position="17"/>
    </location>
</feature>
<keyword evidence="4 7" id="KW-0732">Signal</keyword>
<evidence type="ECO:0000256" key="3">
    <source>
        <dbReference type="ARBA" id="ARBA00022723"/>
    </source>
</evidence>
<accession>A0AAJ6DCX3</accession>
<evidence type="ECO:0000313" key="8">
    <source>
        <dbReference type="EMBL" id="WGH93282.1"/>
    </source>
</evidence>
<dbReference type="RefSeq" id="WP_279674893.1">
    <property type="nucleotide sequence ID" value="NZ_CP122566.1"/>
</dbReference>
<dbReference type="GO" id="GO:0046872">
    <property type="term" value="F:metal ion binding"/>
    <property type="evidence" value="ECO:0007669"/>
    <property type="project" value="UniProtKB-KW"/>
</dbReference>
<comment type="similarity">
    <text evidence="5">Belongs to the bacterial solute-binding protein 9 family.</text>
</comment>
<dbReference type="InterPro" id="IPR022435">
    <property type="entry name" value="Surface-anchored_actinobac"/>
</dbReference>
<dbReference type="PRINTS" id="PR00690">
    <property type="entry name" value="ADHESNFAMILY"/>
</dbReference>
<dbReference type="InterPro" id="IPR022434">
    <property type="entry name" value="ABC_LPXTG_lipo_actinobac"/>
</dbReference>
<dbReference type="GO" id="GO:0007155">
    <property type="term" value="P:cell adhesion"/>
    <property type="evidence" value="ECO:0007669"/>
    <property type="project" value="InterPro"/>
</dbReference>
<keyword evidence="3" id="KW-0479">Metal-binding</keyword>
<comment type="subcellular location">
    <subcellularLocation>
        <location evidence="1">Cell envelope</location>
    </subcellularLocation>
</comment>
<keyword evidence="9" id="KW-1185">Reference proteome</keyword>
<dbReference type="GO" id="GO:0030313">
    <property type="term" value="C:cell envelope"/>
    <property type="evidence" value="ECO:0007669"/>
    <property type="project" value="UniProtKB-SubCell"/>
</dbReference>
<dbReference type="PANTHER" id="PTHR42953">
    <property type="entry name" value="HIGH-AFFINITY ZINC UPTAKE SYSTEM PROTEIN ZNUA-RELATED"/>
    <property type="match status" value="1"/>
</dbReference>